<sequence>MKNTLKAIASASVLAAAVSGIGVLSAGAAHASGMSYDQCLNEAASRQAAWEASQDPTATHATFAQYSCVPAGVDTSGNQLYEVTYTYKDI</sequence>
<dbReference type="Proteomes" id="UP000247569">
    <property type="component" value="Unassembled WGS sequence"/>
</dbReference>
<protein>
    <submittedName>
        <fullName evidence="2">Uncharacterized protein</fullName>
    </submittedName>
</protein>
<accession>A0A318K3X0</accession>
<keyword evidence="3" id="KW-1185">Reference proteome</keyword>
<gene>
    <name evidence="2" type="ORF">DFR70_103290</name>
</gene>
<feature type="chain" id="PRO_5016459828" evidence="1">
    <location>
        <begin position="32"/>
        <end position="90"/>
    </location>
</feature>
<reference evidence="2 3" key="1">
    <citation type="submission" date="2018-05" db="EMBL/GenBank/DDBJ databases">
        <title>Genomic Encyclopedia of Type Strains, Phase IV (KMG-IV): sequencing the most valuable type-strain genomes for metagenomic binning, comparative biology and taxonomic classification.</title>
        <authorList>
            <person name="Goeker M."/>
        </authorList>
    </citation>
    <scope>NUCLEOTIDE SEQUENCE [LARGE SCALE GENOMIC DNA]</scope>
    <source>
        <strain evidence="2 3">DSM 44704</strain>
    </source>
</reference>
<name>A0A318K3X0_9NOCA</name>
<comment type="caution">
    <text evidence="2">The sequence shown here is derived from an EMBL/GenBank/DDBJ whole genome shotgun (WGS) entry which is preliminary data.</text>
</comment>
<dbReference type="AlphaFoldDB" id="A0A318K3X0"/>
<keyword evidence="1" id="KW-0732">Signal</keyword>
<organism evidence="2 3">
    <name type="scientific">Nocardia tenerifensis</name>
    <dbReference type="NCBI Taxonomy" id="228006"/>
    <lineage>
        <taxon>Bacteria</taxon>
        <taxon>Bacillati</taxon>
        <taxon>Actinomycetota</taxon>
        <taxon>Actinomycetes</taxon>
        <taxon>Mycobacteriales</taxon>
        <taxon>Nocardiaceae</taxon>
        <taxon>Nocardia</taxon>
    </lineage>
</organism>
<evidence type="ECO:0000313" key="2">
    <source>
        <dbReference type="EMBL" id="PXX66541.1"/>
    </source>
</evidence>
<dbReference type="RefSeq" id="WP_040731674.1">
    <property type="nucleotide sequence ID" value="NZ_QJKF01000003.1"/>
</dbReference>
<evidence type="ECO:0000256" key="1">
    <source>
        <dbReference type="SAM" id="SignalP"/>
    </source>
</evidence>
<dbReference type="EMBL" id="QJKF01000003">
    <property type="protein sequence ID" value="PXX66541.1"/>
    <property type="molecule type" value="Genomic_DNA"/>
</dbReference>
<evidence type="ECO:0000313" key="3">
    <source>
        <dbReference type="Proteomes" id="UP000247569"/>
    </source>
</evidence>
<feature type="signal peptide" evidence="1">
    <location>
        <begin position="1"/>
        <end position="31"/>
    </location>
</feature>
<proteinExistence type="predicted"/>